<dbReference type="GO" id="GO:0016020">
    <property type="term" value="C:membrane"/>
    <property type="evidence" value="ECO:0007669"/>
    <property type="project" value="TreeGrafter"/>
</dbReference>
<keyword evidence="5" id="KW-1185">Reference proteome</keyword>
<evidence type="ECO:0000313" key="5">
    <source>
        <dbReference type="Proteomes" id="UP000006671"/>
    </source>
</evidence>
<dbReference type="PANTHER" id="PTHR45911:SF4">
    <property type="entry name" value="MULTIPLE C2 AND TRANSMEMBRANE DOMAIN-CONTAINING PROTEIN"/>
    <property type="match status" value="1"/>
</dbReference>
<protein>
    <recommendedName>
        <fullName evidence="3">C2 domain-containing protein</fullName>
    </recommendedName>
</protein>
<dbReference type="InterPro" id="IPR035892">
    <property type="entry name" value="C2_domain_sf"/>
</dbReference>
<evidence type="ECO:0000256" key="1">
    <source>
        <dbReference type="ARBA" id="ARBA00022723"/>
    </source>
</evidence>
<dbReference type="Pfam" id="PF00168">
    <property type="entry name" value="C2"/>
    <property type="match status" value="1"/>
</dbReference>
<dbReference type="OMA" id="ESNTANK"/>
<dbReference type="EMBL" id="GG738924">
    <property type="protein sequence ID" value="EFC36853.1"/>
    <property type="molecule type" value="Genomic_DNA"/>
</dbReference>
<evidence type="ECO:0000256" key="2">
    <source>
        <dbReference type="ARBA" id="ARBA00022837"/>
    </source>
</evidence>
<keyword evidence="1" id="KW-0479">Metal-binding</keyword>
<dbReference type="eggNOG" id="KOG1028">
    <property type="taxonomic scope" value="Eukaryota"/>
</dbReference>
<dbReference type="SMART" id="SM00239">
    <property type="entry name" value="C2"/>
    <property type="match status" value="1"/>
</dbReference>
<feature type="domain" description="C2" evidence="3">
    <location>
        <begin position="1"/>
        <end position="128"/>
    </location>
</feature>
<evidence type="ECO:0000259" key="3">
    <source>
        <dbReference type="PROSITE" id="PS50004"/>
    </source>
</evidence>
<evidence type="ECO:0000313" key="4">
    <source>
        <dbReference type="EMBL" id="EFC36853.1"/>
    </source>
</evidence>
<accession>D2W203</accession>
<dbReference type="KEGG" id="ngr:NAEGRDRAFT_82085"/>
<gene>
    <name evidence="4" type="ORF">NAEGRDRAFT_82085</name>
</gene>
<organism evidence="5">
    <name type="scientific">Naegleria gruberi</name>
    <name type="common">Amoeba</name>
    <dbReference type="NCBI Taxonomy" id="5762"/>
    <lineage>
        <taxon>Eukaryota</taxon>
        <taxon>Discoba</taxon>
        <taxon>Heterolobosea</taxon>
        <taxon>Tetramitia</taxon>
        <taxon>Eutetramitia</taxon>
        <taxon>Vahlkampfiidae</taxon>
        <taxon>Naegleria</taxon>
    </lineage>
</organism>
<dbReference type="InterPro" id="IPR000008">
    <property type="entry name" value="C2_dom"/>
</dbReference>
<keyword evidence="2" id="KW-0106">Calcium</keyword>
<dbReference type="PANTHER" id="PTHR45911">
    <property type="entry name" value="C2 DOMAIN-CONTAINING PROTEIN"/>
    <property type="match status" value="1"/>
</dbReference>
<dbReference type="RefSeq" id="XP_002669597.1">
    <property type="nucleotide sequence ID" value="XM_002669551.1"/>
</dbReference>
<dbReference type="VEuPathDB" id="AmoebaDB:NAEGRDRAFT_82085"/>
<sequence>MPFKIFDTLEVTIKNGVDLEAADFNGFSDPYVIVQTKALVDEKLPSYLKEAAKGWKQKTSIKKKDLNPTWNETKTFHSVYCLDKGEGIKVLFKVFDWDMLSRDDAIGKAEIVINFDKLEHNKEYSETLKLTDCKSGSLNITYKVVNFNQCRVESGYQYHNLFTPPVAELCAPKDFSLLSSSSVGVASVAIFANMKKGYVLLSTLTKLESGDLDFAAIAKNMSEDRFREMRKEYSKVDIKSRDENVNPDPHCKNKFITHILEFVLNVEKKGLKMIGTLRIVGHSNGYLGIYVYMEPQESLYSSGSGQTELARISESTIFLN</sequence>
<dbReference type="InParanoid" id="D2W203"/>
<dbReference type="PROSITE" id="PS50004">
    <property type="entry name" value="C2"/>
    <property type="match status" value="1"/>
</dbReference>
<dbReference type="STRING" id="5762.D2W203"/>
<dbReference type="OrthoDB" id="270970at2759"/>
<name>D2W203_NAEGR</name>
<reference evidence="4 5" key="1">
    <citation type="journal article" date="2010" name="Cell">
        <title>The genome of Naegleria gruberi illuminates early eukaryotic versatility.</title>
        <authorList>
            <person name="Fritz-Laylin L.K."/>
            <person name="Prochnik S.E."/>
            <person name="Ginger M.L."/>
            <person name="Dacks J.B."/>
            <person name="Carpenter M.L."/>
            <person name="Field M.C."/>
            <person name="Kuo A."/>
            <person name="Paredez A."/>
            <person name="Chapman J."/>
            <person name="Pham J."/>
            <person name="Shu S."/>
            <person name="Neupane R."/>
            <person name="Cipriano M."/>
            <person name="Mancuso J."/>
            <person name="Tu H."/>
            <person name="Salamov A."/>
            <person name="Lindquist E."/>
            <person name="Shapiro H."/>
            <person name="Lucas S."/>
            <person name="Grigoriev I.V."/>
            <person name="Cande W.Z."/>
            <person name="Fulton C."/>
            <person name="Rokhsar D.S."/>
            <person name="Dawson S.C."/>
        </authorList>
    </citation>
    <scope>NUCLEOTIDE SEQUENCE [LARGE SCALE GENOMIC DNA]</scope>
    <source>
        <strain evidence="4 5">NEG-M</strain>
    </source>
</reference>
<dbReference type="GO" id="GO:0005509">
    <property type="term" value="F:calcium ion binding"/>
    <property type="evidence" value="ECO:0007669"/>
    <property type="project" value="TreeGrafter"/>
</dbReference>
<dbReference type="SUPFAM" id="SSF49562">
    <property type="entry name" value="C2 domain (Calcium/lipid-binding domain, CaLB)"/>
    <property type="match status" value="1"/>
</dbReference>
<proteinExistence type="predicted"/>
<dbReference type="AlphaFoldDB" id="D2W203"/>
<dbReference type="GeneID" id="8856143"/>
<dbReference type="Gene3D" id="2.60.40.150">
    <property type="entry name" value="C2 domain"/>
    <property type="match status" value="1"/>
</dbReference>
<dbReference type="Proteomes" id="UP000006671">
    <property type="component" value="Unassembled WGS sequence"/>
</dbReference>